<organism evidence="3 4">
    <name type="scientific">Dermatophagoides pteronyssinus</name>
    <name type="common">European house dust mite</name>
    <dbReference type="NCBI Taxonomy" id="6956"/>
    <lineage>
        <taxon>Eukaryota</taxon>
        <taxon>Metazoa</taxon>
        <taxon>Ecdysozoa</taxon>
        <taxon>Arthropoda</taxon>
        <taxon>Chelicerata</taxon>
        <taxon>Arachnida</taxon>
        <taxon>Acari</taxon>
        <taxon>Acariformes</taxon>
        <taxon>Sarcoptiformes</taxon>
        <taxon>Astigmata</taxon>
        <taxon>Psoroptidia</taxon>
        <taxon>Analgoidea</taxon>
        <taxon>Pyroglyphidae</taxon>
        <taxon>Dermatophagoidinae</taxon>
        <taxon>Dermatophagoides</taxon>
    </lineage>
</organism>
<dbReference type="Proteomes" id="UP000515146">
    <property type="component" value="Unplaced"/>
</dbReference>
<comment type="similarity">
    <text evidence="1">Belongs to the Cyclase 1 superfamily.</text>
</comment>
<dbReference type="OrthoDB" id="7108654at2759"/>
<reference evidence="4" key="1">
    <citation type="submission" date="2025-08" db="UniProtKB">
        <authorList>
            <consortium name="RefSeq"/>
        </authorList>
    </citation>
    <scope>IDENTIFICATION</scope>
    <source>
        <strain evidence="4">Airmid</strain>
    </source>
</reference>
<keyword evidence="2" id="KW-1133">Transmembrane helix</keyword>
<gene>
    <name evidence="4" type="primary">LOC113799691</name>
</gene>
<dbReference type="GO" id="GO:0004061">
    <property type="term" value="F:arylformamidase activity"/>
    <property type="evidence" value="ECO:0007669"/>
    <property type="project" value="InterPro"/>
</dbReference>
<keyword evidence="2" id="KW-0812">Transmembrane</keyword>
<dbReference type="InterPro" id="IPR037175">
    <property type="entry name" value="KFase_sf"/>
</dbReference>
<sequence>MHQCWSFLYIGIKMTLLSLIAIYLLLVLKPLFFQQISAHRMTVDLSYKMDAKIMKWITARPYELRILSREKKTGNQTIRIQSDEIFMATHTGTHLDAPIHFGGLDKWTVADIPLKNLINRPLAIVDVVDNASHQLDYLVTVRDLNEWEKINGKILEDSVIIIRTGWSKKWPNKLEYFGTETNDPKQAHFPGLHPKAAEWLVKQRQIVGVGIDSPSIDCGQCDGKGSHIILNSNNIYILENIEKSIFILKPTGSTITILPLKLSNASGCPVRPIVEYNQNDDHHDESF</sequence>
<evidence type="ECO:0000313" key="3">
    <source>
        <dbReference type="Proteomes" id="UP000515146"/>
    </source>
</evidence>
<dbReference type="Gene3D" id="3.50.30.50">
    <property type="entry name" value="Putative cyclase"/>
    <property type="match status" value="1"/>
</dbReference>
<dbReference type="PANTHER" id="PTHR31118:SF12">
    <property type="entry name" value="CYCLASE-LIKE PROTEIN 2"/>
    <property type="match status" value="1"/>
</dbReference>
<dbReference type="RefSeq" id="XP_027206178.1">
    <property type="nucleotide sequence ID" value="XM_027350377.1"/>
</dbReference>
<evidence type="ECO:0000256" key="2">
    <source>
        <dbReference type="SAM" id="Phobius"/>
    </source>
</evidence>
<name>A0A6P6YKU9_DERPT</name>
<feature type="transmembrane region" description="Helical" evidence="2">
    <location>
        <begin position="6"/>
        <end position="28"/>
    </location>
</feature>
<dbReference type="Pfam" id="PF04199">
    <property type="entry name" value="Cyclase"/>
    <property type="match status" value="1"/>
</dbReference>
<accession>A0A6P6YKU9</accession>
<keyword evidence="2" id="KW-0472">Membrane</keyword>
<dbReference type="InterPro" id="IPR007325">
    <property type="entry name" value="KFase/CYL"/>
</dbReference>
<dbReference type="PANTHER" id="PTHR31118">
    <property type="entry name" value="CYCLASE-LIKE PROTEIN 2"/>
    <property type="match status" value="1"/>
</dbReference>
<keyword evidence="3" id="KW-1185">Reference proteome</keyword>
<protein>
    <submittedName>
        <fullName evidence="4">Uncharacterized protein LOC113799691 isoform X3</fullName>
    </submittedName>
</protein>
<evidence type="ECO:0000313" key="4">
    <source>
        <dbReference type="RefSeq" id="XP_027206178.1"/>
    </source>
</evidence>
<dbReference type="OMA" id="IYWDDNG"/>
<dbReference type="SUPFAM" id="SSF102198">
    <property type="entry name" value="Putative cyclase"/>
    <property type="match status" value="1"/>
</dbReference>
<proteinExistence type="inferred from homology"/>
<evidence type="ECO:0000256" key="1">
    <source>
        <dbReference type="ARBA" id="ARBA00007865"/>
    </source>
</evidence>
<dbReference type="AlphaFoldDB" id="A0A6P6YKU9"/>
<dbReference type="GO" id="GO:0019441">
    <property type="term" value="P:L-tryptophan catabolic process to kynurenine"/>
    <property type="evidence" value="ECO:0007669"/>
    <property type="project" value="InterPro"/>
</dbReference>